<dbReference type="Gene3D" id="2.130.10.130">
    <property type="entry name" value="Integrin alpha, N-terminal"/>
    <property type="match status" value="2"/>
</dbReference>
<evidence type="ECO:0000313" key="3">
    <source>
        <dbReference type="EMBL" id="OWK39911.1"/>
    </source>
</evidence>
<gene>
    <name evidence="3" type="ORF">FRUB_05801</name>
</gene>
<keyword evidence="4" id="KW-1185">Reference proteome</keyword>
<dbReference type="PANTHER" id="PTHR45739:SF11">
    <property type="entry name" value="FRAS1-RELATED EXTRACELLULAR MATRIX PROTEIN 1-LIKE ISOFORM X1"/>
    <property type="match status" value="1"/>
</dbReference>
<dbReference type="AlphaFoldDB" id="A0A225DED4"/>
<dbReference type="InterPro" id="IPR051561">
    <property type="entry name" value="FRAS1_ECM"/>
</dbReference>
<organism evidence="3 4">
    <name type="scientific">Fimbriiglobus ruber</name>
    <dbReference type="NCBI Taxonomy" id="1908690"/>
    <lineage>
        <taxon>Bacteria</taxon>
        <taxon>Pseudomonadati</taxon>
        <taxon>Planctomycetota</taxon>
        <taxon>Planctomycetia</taxon>
        <taxon>Gemmatales</taxon>
        <taxon>Gemmataceae</taxon>
        <taxon>Fimbriiglobus</taxon>
    </lineage>
</organism>
<dbReference type="Pfam" id="PF13517">
    <property type="entry name" value="FG-GAP_3"/>
    <property type="match status" value="1"/>
</dbReference>
<dbReference type="SUPFAM" id="SSF69318">
    <property type="entry name" value="Integrin alpha N-terminal domain"/>
    <property type="match status" value="1"/>
</dbReference>
<proteinExistence type="predicted"/>
<keyword evidence="1" id="KW-0732">Signal</keyword>
<dbReference type="PANTHER" id="PTHR45739">
    <property type="entry name" value="MATRIX PROTEIN, PUTATIVE-RELATED"/>
    <property type="match status" value="1"/>
</dbReference>
<evidence type="ECO:0000256" key="2">
    <source>
        <dbReference type="SAM" id="MobiDB-lite"/>
    </source>
</evidence>
<comment type="caution">
    <text evidence="3">The sequence shown here is derived from an EMBL/GenBank/DDBJ whole genome shotgun (WGS) entry which is preliminary data.</text>
</comment>
<sequence length="1228" mass="121131">MTTAEGAAAAVTLTGSDPNAPPRSLTYLVTANPTHGTLSGTAPNLTYAPDAGYFGPDAFQFKVNNGTADSIPATVTLTVVGTPTANAQSVTLAEGGNAAITLTGADSNTPPRALTYAVTIAPAHGTLSGTAPDLTYTPEAGYFGPDSFQFTDTNGTATSMPAAVTIAVVGRPTADAQTVTTAQGTATAVTLTGTDPNTPPLALAYSVTTAPVHGILSGTAPDLTYTPDAGYFGPDSFQFTDTNGTATSTSATVTLTVVGTPTANAQTVTTAQGTAATVMLTGTDPNTPPQSLTYAITANPTHGTLSGTAPNLTYTPDAGYYGTDSFQFTDTNGTATSTPAAVTLTIVGTPTVDDQTDTVGENGSVGTTLTGTDPNSPALSLTYTITTGPTHGTLSGSAPNLTYTPDAGYFGSDSFQFTDTNGTATSAPATVSLIVVGTPTATAQTVTTAEGTAVAVTLAGTDPNTPAQSLTFTVTTGPAHGTLTGAGANLTYTPDVGYFGSDSFQFTATNGTATSTPAAVTLVVVGAPTADAQSITLAEGSTGAPVTLAGGDPNAPPLSLTYTVTTGPAHGTLSGTAPNLTYTPDAGYFGSDSFQFTDTNGTATSTPAIVSLTVVGTPTATAQTVTTAEGTAAAVTLTGTDPNTPTRPLSYVVTTGPAHGTLSGTAPNLTYTPDAGYFGSDSFQFAATNGAAASAAATVTLNVVGTPTADVQAVTAGENGTVAVTLTGTDPNEPALPLTFTVIAGPSHGTLSGAAPDLTYAPDAGYSGPDSFQFSATNGVATSAAATVSVTVNPANQAPNFTVGPNQTVGRDPGTVAVPGWTAPLPSGGTGPAPTFVVTTNDPGLFAVPPAIDPTTGTLTFTPTVHGFGTATVSVESMSGQDVSPSQTFTITVTEHKNGNDAPVNSNEFAQFVTSEETGGNGIVSVYNGTGTLSYTVQAFPNGTGVRATLADVNGDGVPDVIATTGPGVPVQVVVIDGVTKAVIRTFSPFETSFTGGAYVAAGDVNGDGKADIVVSADETGGPRVVVYDGATGNTLADFFGIQDPAFRGGARVAVGDVNGDGLADLIVSAGAGGGPRIAVYDGVSLRPGQSPVKLVADFFAFDSSLRDGAYVTAGDLNGDGFDDLIFGGGPTGGPRVLALAGASLTGPGGSVVTITSYFAGDSSLRAGVRLAAKDVDGDGKADLIESIPTAAGSQVSVVLGANIGPTSGPTTTEIDPDPGFLGGIFIG</sequence>
<reference evidence="4" key="1">
    <citation type="submission" date="2017-06" db="EMBL/GenBank/DDBJ databases">
        <title>Genome analysis of Fimbriiglobus ruber SP5, the first member of the order Planctomycetales with confirmed chitinolytic capability.</title>
        <authorList>
            <person name="Ravin N.V."/>
            <person name="Rakitin A.L."/>
            <person name="Ivanova A.A."/>
            <person name="Beletsky A.V."/>
            <person name="Kulichevskaya I.S."/>
            <person name="Mardanov A.V."/>
            <person name="Dedysh S.N."/>
        </authorList>
    </citation>
    <scope>NUCLEOTIDE SEQUENCE [LARGE SCALE GENOMIC DNA]</scope>
    <source>
        <strain evidence="4">SP5</strain>
    </source>
</reference>
<dbReference type="GO" id="GO:0009653">
    <property type="term" value="P:anatomical structure morphogenesis"/>
    <property type="evidence" value="ECO:0007669"/>
    <property type="project" value="TreeGrafter"/>
</dbReference>
<feature type="region of interest" description="Disordered" evidence="2">
    <location>
        <begin position="1"/>
        <end position="20"/>
    </location>
</feature>
<dbReference type="NCBIfam" id="NF012211">
    <property type="entry name" value="tand_rpt_95"/>
    <property type="match status" value="1"/>
</dbReference>
<dbReference type="InterPro" id="IPR028994">
    <property type="entry name" value="Integrin_alpha_N"/>
</dbReference>
<protein>
    <submittedName>
        <fullName evidence="3">RTX toxin</fullName>
    </submittedName>
</protein>
<dbReference type="Pfam" id="PF17963">
    <property type="entry name" value="Big_9"/>
    <property type="match status" value="9"/>
</dbReference>
<dbReference type="InterPro" id="IPR013517">
    <property type="entry name" value="FG-GAP"/>
</dbReference>
<evidence type="ECO:0000313" key="4">
    <source>
        <dbReference type="Proteomes" id="UP000214646"/>
    </source>
</evidence>
<dbReference type="Proteomes" id="UP000214646">
    <property type="component" value="Unassembled WGS sequence"/>
</dbReference>
<dbReference type="Gene3D" id="2.60.40.3440">
    <property type="match status" value="9"/>
</dbReference>
<dbReference type="EMBL" id="NIDE01000009">
    <property type="protein sequence ID" value="OWK39911.1"/>
    <property type="molecule type" value="Genomic_DNA"/>
</dbReference>
<evidence type="ECO:0000256" key="1">
    <source>
        <dbReference type="ARBA" id="ARBA00022729"/>
    </source>
</evidence>
<accession>A0A225DED4</accession>
<name>A0A225DED4_9BACT</name>